<evidence type="ECO:0000313" key="2">
    <source>
        <dbReference type="EMBL" id="PIR92364.1"/>
    </source>
</evidence>
<evidence type="ECO:0000313" key="3">
    <source>
        <dbReference type="Proteomes" id="UP000228510"/>
    </source>
</evidence>
<keyword evidence="1" id="KW-1133">Transmembrane helix</keyword>
<keyword evidence="1" id="KW-0472">Membrane</keyword>
<organism evidence="2 3">
    <name type="scientific">Candidatus Falkowbacteria bacterium CG10_big_fil_rev_8_21_14_0_10_44_15</name>
    <dbReference type="NCBI Taxonomy" id="1974569"/>
    <lineage>
        <taxon>Bacteria</taxon>
        <taxon>Candidatus Falkowiibacteriota</taxon>
    </lineage>
</organism>
<gene>
    <name evidence="2" type="ORF">COU01_02195</name>
</gene>
<name>A0A2H0UZV5_9BACT</name>
<feature type="transmembrane region" description="Helical" evidence="1">
    <location>
        <begin position="27"/>
        <end position="46"/>
    </location>
</feature>
<dbReference type="EMBL" id="PFAT01000028">
    <property type="protein sequence ID" value="PIR92364.1"/>
    <property type="molecule type" value="Genomic_DNA"/>
</dbReference>
<comment type="caution">
    <text evidence="2">The sequence shown here is derived from an EMBL/GenBank/DDBJ whole genome shotgun (WGS) entry which is preliminary data.</text>
</comment>
<protein>
    <submittedName>
        <fullName evidence="2">Uncharacterized protein</fullName>
    </submittedName>
</protein>
<dbReference type="AlphaFoldDB" id="A0A2H0UZV5"/>
<reference evidence="3" key="1">
    <citation type="submission" date="2017-09" db="EMBL/GenBank/DDBJ databases">
        <title>Depth-based differentiation of microbial function through sediment-hosted aquifers and enrichment of novel symbionts in the deep terrestrial subsurface.</title>
        <authorList>
            <person name="Probst A.J."/>
            <person name="Ladd B."/>
            <person name="Jarett J.K."/>
            <person name="Geller-Mcgrath D.E."/>
            <person name="Sieber C.M.K."/>
            <person name="Emerson J.B."/>
            <person name="Anantharaman K."/>
            <person name="Thomas B.C."/>
            <person name="Malmstrom R."/>
            <person name="Stieglmeier M."/>
            <person name="Klingl A."/>
            <person name="Woyke T."/>
            <person name="Ryan C.M."/>
            <person name="Banfield J.F."/>
        </authorList>
    </citation>
    <scope>NUCLEOTIDE SEQUENCE [LARGE SCALE GENOMIC DNA]</scope>
</reference>
<keyword evidence="1" id="KW-0812">Transmembrane</keyword>
<accession>A0A2H0UZV5</accession>
<evidence type="ECO:0000256" key="1">
    <source>
        <dbReference type="SAM" id="Phobius"/>
    </source>
</evidence>
<sequence>MDNTTLKVAAAQEIDSLFERRRQRLRLWKDGVVIGVVIILLLMTFFQSIEIGRLRGYVQAANPARAAAAPASAPAASANVGLPAQVGGC</sequence>
<dbReference type="Proteomes" id="UP000228510">
    <property type="component" value="Unassembled WGS sequence"/>
</dbReference>
<proteinExistence type="predicted"/>